<dbReference type="Proteomes" id="UP000009168">
    <property type="component" value="Unassembled WGS sequence"/>
</dbReference>
<feature type="region of interest" description="Disordered" evidence="1">
    <location>
        <begin position="193"/>
        <end position="222"/>
    </location>
</feature>
<evidence type="ECO:0000256" key="1">
    <source>
        <dbReference type="SAM" id="MobiDB-lite"/>
    </source>
</evidence>
<keyword evidence="3" id="KW-1185">Reference proteome</keyword>
<gene>
    <name evidence="2" type="ORF">TTHERM_01021900</name>
</gene>
<sequence length="287" mass="34860">MNKQLQMNLEFVFLLKEYFEDLILNRFQEKEYQVLIMNPFKIKNSQLNNIYLDTLLAKYQVRTDCFNSEDYKLSSFIEELENFIQQYPKTIIQVFYLIVYIFEDTGHDCPSNGRCCLCIERDSQYNKNWNLVDIDLSYISKVKNLEIYSYSQNRYIYKLLIDYEKSDFRVYSEQNLSRILKFKKSCLEIQEEKSDFSDEQSQEESDSQDEYSEEENNCSEDYSEEKNRLKYIPNVLNDKYLFVHRYYEVLAEQKDQCFLRVLIFKNLKIQKLLNLSLKNLMVDLFYD</sequence>
<dbReference type="KEGG" id="tet:TTHERM_01021900"/>
<dbReference type="AlphaFoldDB" id="Q22VE2"/>
<proteinExistence type="predicted"/>
<dbReference type="InParanoid" id="Q22VE2"/>
<accession>Q22VE2</accession>
<dbReference type="GeneID" id="7827891"/>
<protein>
    <submittedName>
        <fullName evidence="2">Uncharacterized protein</fullName>
    </submittedName>
</protein>
<feature type="compositionally biased region" description="Acidic residues" evidence="1">
    <location>
        <begin position="197"/>
        <end position="222"/>
    </location>
</feature>
<dbReference type="HOGENOM" id="CLU_815067_0_0_1"/>
<evidence type="ECO:0000313" key="2">
    <source>
        <dbReference type="EMBL" id="EAR89223.2"/>
    </source>
</evidence>
<name>Q22VE2_TETTS</name>
<reference evidence="3" key="1">
    <citation type="journal article" date="2006" name="PLoS Biol.">
        <title>Macronuclear genome sequence of the ciliate Tetrahymena thermophila, a model eukaryote.</title>
        <authorList>
            <person name="Eisen J.A."/>
            <person name="Coyne R.S."/>
            <person name="Wu M."/>
            <person name="Wu D."/>
            <person name="Thiagarajan M."/>
            <person name="Wortman J.R."/>
            <person name="Badger J.H."/>
            <person name="Ren Q."/>
            <person name="Amedeo P."/>
            <person name="Jones K.M."/>
            <person name="Tallon L.J."/>
            <person name="Delcher A.L."/>
            <person name="Salzberg S.L."/>
            <person name="Silva J.C."/>
            <person name="Haas B.J."/>
            <person name="Majoros W.H."/>
            <person name="Farzad M."/>
            <person name="Carlton J.M."/>
            <person name="Smith R.K. Jr."/>
            <person name="Garg J."/>
            <person name="Pearlman R.E."/>
            <person name="Karrer K.M."/>
            <person name="Sun L."/>
            <person name="Manning G."/>
            <person name="Elde N.C."/>
            <person name="Turkewitz A.P."/>
            <person name="Asai D.J."/>
            <person name="Wilkes D.E."/>
            <person name="Wang Y."/>
            <person name="Cai H."/>
            <person name="Collins K."/>
            <person name="Stewart B.A."/>
            <person name="Lee S.R."/>
            <person name="Wilamowska K."/>
            <person name="Weinberg Z."/>
            <person name="Ruzzo W.L."/>
            <person name="Wloga D."/>
            <person name="Gaertig J."/>
            <person name="Frankel J."/>
            <person name="Tsao C.-C."/>
            <person name="Gorovsky M.A."/>
            <person name="Keeling P.J."/>
            <person name="Waller R.F."/>
            <person name="Patron N.J."/>
            <person name="Cherry J.M."/>
            <person name="Stover N.A."/>
            <person name="Krieger C.J."/>
            <person name="del Toro C."/>
            <person name="Ryder H.F."/>
            <person name="Williamson S.C."/>
            <person name="Barbeau R.A."/>
            <person name="Hamilton E.P."/>
            <person name="Orias E."/>
        </authorList>
    </citation>
    <scope>NUCLEOTIDE SEQUENCE [LARGE SCALE GENOMIC DNA]</scope>
    <source>
        <strain evidence="3">SB210</strain>
    </source>
</reference>
<organism evidence="2 3">
    <name type="scientific">Tetrahymena thermophila (strain SB210)</name>
    <dbReference type="NCBI Taxonomy" id="312017"/>
    <lineage>
        <taxon>Eukaryota</taxon>
        <taxon>Sar</taxon>
        <taxon>Alveolata</taxon>
        <taxon>Ciliophora</taxon>
        <taxon>Intramacronucleata</taxon>
        <taxon>Oligohymenophorea</taxon>
        <taxon>Hymenostomatida</taxon>
        <taxon>Tetrahymenina</taxon>
        <taxon>Tetrahymenidae</taxon>
        <taxon>Tetrahymena</taxon>
    </lineage>
</organism>
<dbReference type="RefSeq" id="XP_001009468.2">
    <property type="nucleotide sequence ID" value="XM_001009468.2"/>
</dbReference>
<evidence type="ECO:0000313" key="3">
    <source>
        <dbReference type="Proteomes" id="UP000009168"/>
    </source>
</evidence>
<dbReference type="EMBL" id="GG662822">
    <property type="protein sequence ID" value="EAR89223.2"/>
    <property type="molecule type" value="Genomic_DNA"/>
</dbReference>